<dbReference type="InterPro" id="IPR032675">
    <property type="entry name" value="LRR_dom_sf"/>
</dbReference>
<dbReference type="Pfam" id="PF12799">
    <property type="entry name" value="LRR_4"/>
    <property type="match status" value="1"/>
</dbReference>
<dbReference type="SUPFAM" id="SSF158911">
    <property type="entry name" value="NEAT domain-like"/>
    <property type="match status" value="1"/>
</dbReference>
<feature type="region of interest" description="Disordered" evidence="6">
    <location>
        <begin position="773"/>
        <end position="938"/>
    </location>
</feature>
<feature type="domain" description="NEAT" evidence="9">
    <location>
        <begin position="44"/>
        <end position="168"/>
    </location>
</feature>
<feature type="compositionally biased region" description="Basic and acidic residues" evidence="6">
    <location>
        <begin position="974"/>
        <end position="992"/>
    </location>
</feature>
<dbReference type="SUPFAM" id="SSF52075">
    <property type="entry name" value="Outer arm dynein light chain 1"/>
    <property type="match status" value="1"/>
</dbReference>
<dbReference type="InterPro" id="IPR006635">
    <property type="entry name" value="NEAT_dom"/>
</dbReference>
<evidence type="ECO:0000256" key="5">
    <source>
        <dbReference type="ARBA" id="ARBA00022737"/>
    </source>
</evidence>
<dbReference type="InterPro" id="IPR050836">
    <property type="entry name" value="SDS22/Internalin_LRR"/>
</dbReference>
<dbReference type="Gene3D" id="3.80.10.10">
    <property type="entry name" value="Ribonuclease Inhibitor"/>
    <property type="match status" value="3"/>
</dbReference>
<dbReference type="InterPro" id="IPR001611">
    <property type="entry name" value="Leu-rich_rpt"/>
</dbReference>
<keyword evidence="7" id="KW-0812">Transmembrane</keyword>
<dbReference type="Pfam" id="PF08191">
    <property type="entry name" value="LRR_adjacent"/>
    <property type="match status" value="2"/>
</dbReference>
<dbReference type="PANTHER" id="PTHR46652">
    <property type="entry name" value="LEUCINE-RICH REPEAT AND IQ DOMAIN-CONTAINING PROTEIN 1-RELATED"/>
    <property type="match status" value="1"/>
</dbReference>
<dbReference type="PROSITE" id="PS50978">
    <property type="entry name" value="NEAT"/>
    <property type="match status" value="1"/>
</dbReference>
<dbReference type="SMART" id="SM00365">
    <property type="entry name" value="LRR_SD22"/>
    <property type="match status" value="7"/>
</dbReference>
<dbReference type="InterPro" id="IPR037250">
    <property type="entry name" value="NEAT_dom_sf"/>
</dbReference>
<keyword evidence="5" id="KW-0677">Repeat</keyword>
<dbReference type="Gene3D" id="2.60.40.1850">
    <property type="match status" value="1"/>
</dbReference>
<dbReference type="SMART" id="SM00369">
    <property type="entry name" value="LRR_TYP"/>
    <property type="match status" value="5"/>
</dbReference>
<evidence type="ECO:0000313" key="11">
    <source>
        <dbReference type="Proteomes" id="UP001060566"/>
    </source>
</evidence>
<dbReference type="NCBIfam" id="TIGR01167">
    <property type="entry name" value="LPXTG_anchor"/>
    <property type="match status" value="1"/>
</dbReference>
<evidence type="ECO:0000256" key="8">
    <source>
        <dbReference type="SAM" id="SignalP"/>
    </source>
</evidence>
<accession>A0ABT3EZ02</accession>
<dbReference type="PROSITE" id="PS51450">
    <property type="entry name" value="LRR"/>
    <property type="match status" value="7"/>
</dbReference>
<comment type="subcellular location">
    <subcellularLocation>
        <location evidence="1">Cell envelope</location>
    </subcellularLocation>
</comment>
<evidence type="ECO:0000256" key="3">
    <source>
        <dbReference type="ARBA" id="ARBA00022614"/>
    </source>
</evidence>
<keyword evidence="7" id="KW-0472">Membrane</keyword>
<proteinExistence type="inferred from homology"/>
<dbReference type="SUPFAM" id="SSF52058">
    <property type="entry name" value="L domain-like"/>
    <property type="match status" value="1"/>
</dbReference>
<dbReference type="SUPFAM" id="SSF81296">
    <property type="entry name" value="E set domains"/>
    <property type="match status" value="2"/>
</dbReference>
<dbReference type="InterPro" id="IPR003591">
    <property type="entry name" value="Leu-rich_rpt_typical-subtyp"/>
</dbReference>
<dbReference type="RefSeq" id="WP_264462934.1">
    <property type="nucleotide sequence ID" value="NZ_JAOXJG010000028.1"/>
</dbReference>
<name>A0ABT3EZ02_9BACI</name>
<protein>
    <submittedName>
        <fullName evidence="10">NEAT domain-containing protein</fullName>
    </submittedName>
</protein>
<comment type="caution">
    <text evidence="10">The sequence shown here is derived from an EMBL/GenBank/DDBJ whole genome shotgun (WGS) entry which is preliminary data.</text>
</comment>
<dbReference type="CDD" id="cd06920">
    <property type="entry name" value="NEAT"/>
    <property type="match status" value="1"/>
</dbReference>
<keyword evidence="4 8" id="KW-0732">Signal</keyword>
<evidence type="ECO:0000256" key="4">
    <source>
        <dbReference type="ARBA" id="ARBA00022729"/>
    </source>
</evidence>
<dbReference type="Pfam" id="PF13855">
    <property type="entry name" value="LRR_8"/>
    <property type="match status" value="1"/>
</dbReference>
<evidence type="ECO:0000313" key="10">
    <source>
        <dbReference type="EMBL" id="MCW1242065.1"/>
    </source>
</evidence>
<organism evidence="10 11">
    <name type="scientific">Bacillus pretiosus</name>
    <dbReference type="NCBI Taxonomy" id="2983392"/>
    <lineage>
        <taxon>Bacteria</taxon>
        <taxon>Bacillati</taxon>
        <taxon>Bacillota</taxon>
        <taxon>Bacilli</taxon>
        <taxon>Bacillales</taxon>
        <taxon>Bacillaceae</taxon>
        <taxon>Bacillus</taxon>
    </lineage>
</organism>
<feature type="transmembrane region" description="Helical" evidence="7">
    <location>
        <begin position="1005"/>
        <end position="1022"/>
    </location>
</feature>
<dbReference type="InterPro" id="IPR012569">
    <property type="entry name" value="Inl_IR"/>
</dbReference>
<dbReference type="EMBL" id="JAOXJG010000028">
    <property type="protein sequence ID" value="MCW1242065.1"/>
    <property type="molecule type" value="Genomic_DNA"/>
</dbReference>
<sequence>MKKNKRKHINAMLVAAALALPFAAYSTPALAAVAIEANKKGYALEDGTYDAVMKAYKDKTNEESMAAVYIKDPKLTIENGKKMVTATLSDSDFFKYLKTEDIHTPGMFHDVKVISEDKKKNGTKVIQFEVGELGKRYNMQMHIYIPTMAYDNKYQVQFEVNALNLENNVPEKQKENKEDQQDEDGNVILDKQLQRHINKYNLNRENLNTPITKEDLLKVKSLIVVEAKSKGIQDVTGLEYMTNLETLTLEEVKVENIQFISSLRQLKSLSITYGELKDIGPLAELEHIERLSLRNNKISDLSPLSQMKKIKMLDLNSNYIKDIKPLFTVTTLKTLTVANNQISNANLAGIEQLKNVKSLSLSNNGLTNIEHITPMKKLVELDLSKNELENIEPVSRLSTVQSLNLEENYISDITPLSQLTGLYDLKLGSNEIRDVRPVQELGKRMYIDIQRQKIFLDDVEKDKEVKIPIYNLQGEPLDTVQLKNGDGIVNNGSVKWSTTGEKTYEFMLDIKPEENRIKFNGTVIQNVVERLDEIKGNDEQKENIILDKTLQQHINKENLGRENLNAPITKEDLLQIKKLEILKEKGENIKDITGLEYMMNLEKLTLEGVGLKNIEFISNLEKLNDVNVSHNQIEDITPLSSLKILQWLNLADNQIKDVSILSPMLDLLSLKLAGNEIRDVRPLIQLGQWFSIDAGRQKIFLDEAKVNEEIQVPVYDLEGEIIENIKLTSEGGTFNNGVIKWSTPGEKVYKFDLDSDEISISFNGTVIQNIVEKEPAKEVEESKEEEKEPAKEVEESKEEEKEPAKEVEESKEEEKEPTKEVEESEEEKEPAKEVEEPKEEVKEPTKEIPESKEEEKEPTKEVEESKEEEKEPTKEVKGSKEEVKEPAKEVEGPKEEVKEPTKGVEGSKEEVKEPAKEVEGRKEEVKEPTKGVEGSKEEVVAQEIEKSKEEINQSAPVQEQNVNNQVVKEKVVENQSMKENKPVVNKEEESKKSLGATGGQANTSTLLSGVALVLSALSMFVFRKRLFKK</sequence>
<keyword evidence="7" id="KW-1133">Transmembrane helix</keyword>
<dbReference type="Pfam" id="PF05031">
    <property type="entry name" value="NEAT"/>
    <property type="match status" value="1"/>
</dbReference>
<comment type="similarity">
    <text evidence="2">Belongs to the internalin family.</text>
</comment>
<gene>
    <name evidence="10" type="ORF">NGM45_23855</name>
</gene>
<dbReference type="SMART" id="SM00725">
    <property type="entry name" value="NEAT"/>
    <property type="match status" value="1"/>
</dbReference>
<dbReference type="InterPro" id="IPR025875">
    <property type="entry name" value="Leu-rich_rpt_4"/>
</dbReference>
<evidence type="ECO:0000256" key="6">
    <source>
        <dbReference type="SAM" id="MobiDB-lite"/>
    </source>
</evidence>
<feature type="signal peptide" evidence="8">
    <location>
        <begin position="1"/>
        <end position="31"/>
    </location>
</feature>
<feature type="region of interest" description="Disordered" evidence="6">
    <location>
        <begin position="974"/>
        <end position="1002"/>
    </location>
</feature>
<keyword evidence="11" id="KW-1185">Reference proteome</keyword>
<feature type="chain" id="PRO_5046232196" evidence="8">
    <location>
        <begin position="32"/>
        <end position="1029"/>
    </location>
</feature>
<dbReference type="GeneID" id="301200927"/>
<dbReference type="InterPro" id="IPR014755">
    <property type="entry name" value="Cu-Rt/internalin_Ig-like"/>
</dbReference>
<dbReference type="PANTHER" id="PTHR46652:SF3">
    <property type="entry name" value="LEUCINE-RICH REPEAT-CONTAINING PROTEIN 9"/>
    <property type="match status" value="1"/>
</dbReference>
<reference evidence="10" key="1">
    <citation type="submission" date="2022-10" db="EMBL/GenBank/DDBJ databases">
        <title>De novo draft assembly of the Pseudomonas pretiosus genome isolated from the plants rhizorohere.</title>
        <authorList>
            <person name="Robas M."/>
            <person name="Fernandez V.M."/>
            <person name="Provanza A."/>
            <person name="Jimenez P.A."/>
        </authorList>
    </citation>
    <scope>NUCLEOTIDE SEQUENCE</scope>
    <source>
        <strain evidence="10">SAICEU11T</strain>
    </source>
</reference>
<dbReference type="Proteomes" id="UP001060566">
    <property type="component" value="Unassembled WGS sequence"/>
</dbReference>
<feature type="compositionally biased region" description="Basic and acidic residues" evidence="6">
    <location>
        <begin position="829"/>
        <end position="938"/>
    </location>
</feature>
<evidence type="ECO:0000256" key="1">
    <source>
        <dbReference type="ARBA" id="ARBA00004196"/>
    </source>
</evidence>
<evidence type="ECO:0000256" key="7">
    <source>
        <dbReference type="SAM" id="Phobius"/>
    </source>
</evidence>
<evidence type="ECO:0000259" key="9">
    <source>
        <dbReference type="PROSITE" id="PS50978"/>
    </source>
</evidence>
<keyword evidence="3" id="KW-0433">Leucine-rich repeat</keyword>
<dbReference type="InterPro" id="IPR014756">
    <property type="entry name" value="Ig_E-set"/>
</dbReference>
<dbReference type="Gene3D" id="2.60.40.1220">
    <property type="match status" value="2"/>
</dbReference>
<evidence type="ECO:0000256" key="2">
    <source>
        <dbReference type="ARBA" id="ARBA00009432"/>
    </source>
</evidence>
<feature type="compositionally biased region" description="Basic and acidic residues" evidence="6">
    <location>
        <begin position="773"/>
        <end position="821"/>
    </location>
</feature>